<protein>
    <submittedName>
        <fullName evidence="2">Uncharacterized protein</fullName>
    </submittedName>
</protein>
<proteinExistence type="predicted"/>
<reference evidence="3" key="1">
    <citation type="submission" date="2016-10" db="EMBL/GenBank/DDBJ databases">
        <authorList>
            <person name="Varghese N."/>
            <person name="Submissions S."/>
        </authorList>
    </citation>
    <scope>NUCLEOTIDE SEQUENCE [LARGE SCALE GENOMIC DNA]</scope>
    <source>
        <strain evidence="3">CGMCC 4.6825</strain>
    </source>
</reference>
<name>A0A1H9NVH8_9ACTN</name>
<accession>A0A1H9NVH8</accession>
<keyword evidence="3" id="KW-1185">Reference proteome</keyword>
<organism evidence="2 3">
    <name type="scientific">Streptomyces qinglanensis</name>
    <dbReference type="NCBI Taxonomy" id="943816"/>
    <lineage>
        <taxon>Bacteria</taxon>
        <taxon>Bacillati</taxon>
        <taxon>Actinomycetota</taxon>
        <taxon>Actinomycetes</taxon>
        <taxon>Kitasatosporales</taxon>
        <taxon>Streptomycetaceae</taxon>
        <taxon>Streptomyces</taxon>
    </lineage>
</organism>
<dbReference type="AlphaFoldDB" id="A0A1H9NVH8"/>
<sequence>MPAGARTPDRRSERPPVPPEGGLCPAAPSQAGERRGKRADARMNGADSTDGGHSTDGADFTDCAGGGAWRREPSGG</sequence>
<evidence type="ECO:0000256" key="1">
    <source>
        <dbReference type="SAM" id="MobiDB-lite"/>
    </source>
</evidence>
<evidence type="ECO:0000313" key="2">
    <source>
        <dbReference type="EMBL" id="SER39871.1"/>
    </source>
</evidence>
<evidence type="ECO:0000313" key="3">
    <source>
        <dbReference type="Proteomes" id="UP000182841"/>
    </source>
</evidence>
<feature type="region of interest" description="Disordered" evidence="1">
    <location>
        <begin position="1"/>
        <end position="76"/>
    </location>
</feature>
<gene>
    <name evidence="2" type="ORF">SAMN05421870_101698</name>
</gene>
<dbReference type="EMBL" id="FOGO01000001">
    <property type="protein sequence ID" value="SER39871.1"/>
    <property type="molecule type" value="Genomic_DNA"/>
</dbReference>
<feature type="compositionally biased region" description="Basic and acidic residues" evidence="1">
    <location>
        <begin position="32"/>
        <end position="41"/>
    </location>
</feature>
<dbReference type="Proteomes" id="UP000182841">
    <property type="component" value="Unassembled WGS sequence"/>
</dbReference>